<reference evidence="9 10" key="1">
    <citation type="submission" date="2019-10" db="EMBL/GenBank/DDBJ databases">
        <title>Streptomyces smaragdinus sp. nov. and Streptomyces fabii sp. nov., isolated from the gut of fungus growing-termite Macrotermes natalensis.</title>
        <authorList>
            <person name="Schwitalla J."/>
            <person name="Benndorf R."/>
            <person name="Martin K."/>
            <person name="De Beer W."/>
            <person name="Kaster A.-K."/>
            <person name="Vollmers J."/>
            <person name="Poulsen M."/>
            <person name="Beemelmanns C."/>
        </authorList>
    </citation>
    <scope>NUCLEOTIDE SEQUENCE [LARGE SCALE GENOMIC DNA]</scope>
    <source>
        <strain evidence="9 10">RB5</strain>
    </source>
</reference>
<dbReference type="GO" id="GO:0016891">
    <property type="term" value="F:RNA endonuclease activity producing 5'-phosphomonoesters, hydrolytic mechanism"/>
    <property type="evidence" value="ECO:0007669"/>
    <property type="project" value="TreeGrafter"/>
</dbReference>
<dbReference type="Proteomes" id="UP000466345">
    <property type="component" value="Unassembled WGS sequence"/>
</dbReference>
<dbReference type="EMBL" id="WEGJ01000062">
    <property type="protein sequence ID" value="MQY16595.1"/>
    <property type="molecule type" value="Genomic_DNA"/>
</dbReference>
<keyword evidence="6" id="KW-0443">Lipid metabolism</keyword>
<sequence length="410" mass="43534">MRSRITWLLSLAAAAGLLASGAGTPATAAPPESGTGIQAVTDSAVFNDPAGTTADQDRIRTHIVGLVNGAPTGSSIKVSMYSWTDNVMTDTLVAAKNRGVSVKVIVDYQSSEGTGAEYTRLAAGLGTDRTQSSFVLRCPSGRGCIGNRYLTADSTGPINHNKYFTFSSTGGTSNVVVQSSANQTGIQRTDLFNNAVTLVDAGLFSIYNDYWNDQLAYGASGSGLATYYKTPTSTTGPYKTYHFPRRESSGTTYNNDASTDTVKLILDNVSCSSGTQIRMAANLFTRDEVATKLVSMVNAGCKVYLAFDGSDPDSMSGTVESIISGKLTTRVECNETRSGLANVGLHSKYFLVNGTYDGVAGRQLVFTGSHNYTYPSLRAHDETLLKIDNAAVYASYKANHDRLMSYCAGS</sequence>
<keyword evidence="4" id="KW-0378">Hydrolase</keyword>
<organism evidence="9 10">
    <name type="scientific">Streptomyces smaragdinus</name>
    <dbReference type="NCBI Taxonomy" id="2585196"/>
    <lineage>
        <taxon>Bacteria</taxon>
        <taxon>Bacillati</taxon>
        <taxon>Actinomycetota</taxon>
        <taxon>Actinomycetes</taxon>
        <taxon>Kitasatosporales</taxon>
        <taxon>Streptomycetaceae</taxon>
        <taxon>Streptomyces</taxon>
    </lineage>
</organism>
<keyword evidence="7" id="KW-0732">Signal</keyword>
<proteinExistence type="inferred from homology"/>
<evidence type="ECO:0000256" key="1">
    <source>
        <dbReference type="ARBA" id="ARBA00000798"/>
    </source>
</evidence>
<dbReference type="Pfam" id="PF13091">
    <property type="entry name" value="PLDc_2"/>
    <property type="match status" value="2"/>
</dbReference>
<keyword evidence="5" id="KW-0442">Lipid degradation</keyword>
<feature type="domain" description="Phospholipase D-like" evidence="8">
    <location>
        <begin position="273"/>
        <end position="402"/>
    </location>
</feature>
<evidence type="ECO:0000256" key="7">
    <source>
        <dbReference type="SAM" id="SignalP"/>
    </source>
</evidence>
<evidence type="ECO:0000256" key="3">
    <source>
        <dbReference type="ARBA" id="ARBA00012027"/>
    </source>
</evidence>
<protein>
    <recommendedName>
        <fullName evidence="3">phospholipase D</fullName>
        <ecNumber evidence="3">3.1.4.4</ecNumber>
    </recommendedName>
</protein>
<feature type="chain" id="PRO_5029866475" description="phospholipase D" evidence="7">
    <location>
        <begin position="29"/>
        <end position="410"/>
    </location>
</feature>
<evidence type="ECO:0000313" key="9">
    <source>
        <dbReference type="EMBL" id="MQY16595.1"/>
    </source>
</evidence>
<dbReference type="PROSITE" id="PS51318">
    <property type="entry name" value="TAT"/>
    <property type="match status" value="1"/>
</dbReference>
<comment type="similarity">
    <text evidence="2">Belongs to the phospholipase D family.</text>
</comment>
<keyword evidence="10" id="KW-1185">Reference proteome</keyword>
<evidence type="ECO:0000256" key="6">
    <source>
        <dbReference type="ARBA" id="ARBA00023098"/>
    </source>
</evidence>
<evidence type="ECO:0000256" key="5">
    <source>
        <dbReference type="ARBA" id="ARBA00022963"/>
    </source>
</evidence>
<evidence type="ECO:0000256" key="2">
    <source>
        <dbReference type="ARBA" id="ARBA00008664"/>
    </source>
</evidence>
<comment type="catalytic activity">
    <reaction evidence="1">
        <text>a 1,2-diacyl-sn-glycero-3-phosphocholine + H2O = a 1,2-diacyl-sn-glycero-3-phosphate + choline + H(+)</text>
        <dbReference type="Rhea" id="RHEA:14445"/>
        <dbReference type="ChEBI" id="CHEBI:15354"/>
        <dbReference type="ChEBI" id="CHEBI:15377"/>
        <dbReference type="ChEBI" id="CHEBI:15378"/>
        <dbReference type="ChEBI" id="CHEBI:57643"/>
        <dbReference type="ChEBI" id="CHEBI:58608"/>
        <dbReference type="EC" id="3.1.4.4"/>
    </reaction>
</comment>
<dbReference type="PANTHER" id="PTHR43856:SF1">
    <property type="entry name" value="MITOCHONDRIAL CARDIOLIPIN HYDROLASE"/>
    <property type="match status" value="1"/>
</dbReference>
<feature type="signal peptide" evidence="7">
    <location>
        <begin position="1"/>
        <end position="28"/>
    </location>
</feature>
<dbReference type="AlphaFoldDB" id="A0A7K0CSY9"/>
<dbReference type="Gene3D" id="3.30.870.10">
    <property type="entry name" value="Endonuclease Chain A"/>
    <property type="match status" value="2"/>
</dbReference>
<evidence type="ECO:0000259" key="8">
    <source>
        <dbReference type="Pfam" id="PF13091"/>
    </source>
</evidence>
<dbReference type="InterPro" id="IPR025202">
    <property type="entry name" value="PLD-like_dom"/>
</dbReference>
<evidence type="ECO:0000256" key="4">
    <source>
        <dbReference type="ARBA" id="ARBA00022801"/>
    </source>
</evidence>
<comment type="caution">
    <text evidence="9">The sequence shown here is derived from an EMBL/GenBank/DDBJ whole genome shotgun (WGS) entry which is preliminary data.</text>
</comment>
<dbReference type="InterPro" id="IPR006311">
    <property type="entry name" value="TAT_signal"/>
</dbReference>
<dbReference type="RefSeq" id="WP_228390657.1">
    <property type="nucleotide sequence ID" value="NZ_WEGJ01000062.1"/>
</dbReference>
<name>A0A7K0CSY9_9ACTN</name>
<dbReference type="PANTHER" id="PTHR43856">
    <property type="entry name" value="CARDIOLIPIN HYDROLASE"/>
    <property type="match status" value="1"/>
</dbReference>
<dbReference type="SUPFAM" id="SSF56024">
    <property type="entry name" value="Phospholipase D/nuclease"/>
    <property type="match status" value="2"/>
</dbReference>
<dbReference type="InterPro" id="IPR051406">
    <property type="entry name" value="PLD_domain"/>
</dbReference>
<feature type="domain" description="Phospholipase D-like" evidence="8">
    <location>
        <begin position="74"/>
        <end position="185"/>
    </location>
</feature>
<dbReference type="GO" id="GO:0004630">
    <property type="term" value="F:phospholipase D activity"/>
    <property type="evidence" value="ECO:0007669"/>
    <property type="project" value="UniProtKB-EC"/>
</dbReference>
<dbReference type="EC" id="3.1.4.4" evidence="3"/>
<accession>A0A7K0CSY9</accession>
<evidence type="ECO:0000313" key="10">
    <source>
        <dbReference type="Proteomes" id="UP000466345"/>
    </source>
</evidence>
<dbReference type="GO" id="GO:0016042">
    <property type="term" value="P:lipid catabolic process"/>
    <property type="evidence" value="ECO:0007669"/>
    <property type="project" value="UniProtKB-KW"/>
</dbReference>
<gene>
    <name evidence="9" type="ORF">SRB5_67970</name>
</gene>